<feature type="transmembrane region" description="Helical" evidence="9">
    <location>
        <begin position="288"/>
        <end position="308"/>
    </location>
</feature>
<evidence type="ECO:0000256" key="2">
    <source>
        <dbReference type="ARBA" id="ARBA00007661"/>
    </source>
</evidence>
<dbReference type="PROSITE" id="PS50156">
    <property type="entry name" value="SSD"/>
    <property type="match status" value="1"/>
</dbReference>
<dbReference type="Gene3D" id="3.90.770.10">
    <property type="entry name" value="3-hydroxy-3-methylglutaryl-coenzyme A Reductase, Chain A, domain 2"/>
    <property type="match status" value="1"/>
</dbReference>
<feature type="region of interest" description="Disordered" evidence="10">
    <location>
        <begin position="1290"/>
        <end position="1361"/>
    </location>
</feature>
<dbReference type="FunFam" id="3.30.70.420:FF:000001">
    <property type="entry name" value="3-hydroxy-3-methylglutaryl coenzyme A reductase"/>
    <property type="match status" value="1"/>
</dbReference>
<dbReference type="SUPFAM" id="SSF55035">
    <property type="entry name" value="NAD-binding domain of HMG-CoA reductase"/>
    <property type="match status" value="1"/>
</dbReference>
<feature type="compositionally biased region" description="Basic and acidic residues" evidence="10">
    <location>
        <begin position="782"/>
        <end position="794"/>
    </location>
</feature>
<feature type="transmembrane region" description="Helical" evidence="9">
    <location>
        <begin position="635"/>
        <end position="657"/>
    </location>
</feature>
<evidence type="ECO:0000256" key="1">
    <source>
        <dbReference type="ARBA" id="ARBA00004477"/>
    </source>
</evidence>
<keyword evidence="8 9" id="KW-0472">Membrane</keyword>
<dbReference type="GO" id="GO:0005778">
    <property type="term" value="C:peroxisomal membrane"/>
    <property type="evidence" value="ECO:0007669"/>
    <property type="project" value="TreeGrafter"/>
</dbReference>
<dbReference type="PROSITE" id="PS50065">
    <property type="entry name" value="HMG_COA_REDUCTASE_4"/>
    <property type="match status" value="1"/>
</dbReference>
<feature type="compositionally biased region" description="Low complexity" evidence="10">
    <location>
        <begin position="666"/>
        <end position="677"/>
    </location>
</feature>
<feature type="compositionally biased region" description="Low complexity" evidence="10">
    <location>
        <begin position="695"/>
        <end position="713"/>
    </location>
</feature>
<dbReference type="OrthoDB" id="310654at2759"/>
<dbReference type="Gene3D" id="1.10.3270.10">
    <property type="entry name" value="HMGR, N-terminal domain"/>
    <property type="match status" value="1"/>
</dbReference>
<evidence type="ECO:0000256" key="10">
    <source>
        <dbReference type="SAM" id="MobiDB-lite"/>
    </source>
</evidence>
<evidence type="ECO:0000256" key="9">
    <source>
        <dbReference type="RuleBase" id="RU361219"/>
    </source>
</evidence>
<keyword evidence="5 9" id="KW-0521">NADP</keyword>
<evidence type="ECO:0000313" key="12">
    <source>
        <dbReference type="EMBL" id="KAJ1922332.1"/>
    </source>
</evidence>
<evidence type="ECO:0000313" key="13">
    <source>
        <dbReference type="Proteomes" id="UP001150538"/>
    </source>
</evidence>
<dbReference type="PRINTS" id="PR00071">
    <property type="entry name" value="HMGCOARDTASE"/>
</dbReference>
<dbReference type="InterPro" id="IPR023074">
    <property type="entry name" value="HMG_CoA_Rdtase_cat_sf"/>
</dbReference>
<evidence type="ECO:0000256" key="8">
    <source>
        <dbReference type="ARBA" id="ARBA00023136"/>
    </source>
</evidence>
<keyword evidence="7 9" id="KW-0560">Oxidoreductase</keyword>
<reference evidence="12" key="1">
    <citation type="submission" date="2022-07" db="EMBL/GenBank/DDBJ databases">
        <title>Phylogenomic reconstructions and comparative analyses of Kickxellomycotina fungi.</title>
        <authorList>
            <person name="Reynolds N.K."/>
            <person name="Stajich J.E."/>
            <person name="Barry K."/>
            <person name="Grigoriev I.V."/>
            <person name="Crous P."/>
            <person name="Smith M.E."/>
        </authorList>
    </citation>
    <scope>NUCLEOTIDE SEQUENCE</scope>
    <source>
        <strain evidence="12">NBRC 100468</strain>
    </source>
</reference>
<dbReference type="FunFam" id="3.90.770.10:FF:000001">
    <property type="entry name" value="3-hydroxy-3-methylglutaryl coenzyme A reductase"/>
    <property type="match status" value="1"/>
</dbReference>
<dbReference type="CDD" id="cd00643">
    <property type="entry name" value="HMG-CoA_reductase_classI"/>
    <property type="match status" value="1"/>
</dbReference>
<dbReference type="Pfam" id="PF00368">
    <property type="entry name" value="HMG-CoA_red"/>
    <property type="match status" value="1"/>
</dbReference>
<feature type="transmembrane region" description="Helical" evidence="9">
    <location>
        <begin position="320"/>
        <end position="346"/>
    </location>
</feature>
<name>A0A9W8DX59_9FUNG</name>
<evidence type="ECO:0000256" key="5">
    <source>
        <dbReference type="ARBA" id="ARBA00022857"/>
    </source>
</evidence>
<comment type="subcellular location">
    <subcellularLocation>
        <location evidence="1 9">Endoplasmic reticulum membrane</location>
        <topology evidence="1 9">Multi-pass membrane protein</topology>
    </subcellularLocation>
</comment>
<feature type="region of interest" description="Disordered" evidence="10">
    <location>
        <begin position="823"/>
        <end position="862"/>
    </location>
</feature>
<dbReference type="Gene3D" id="3.30.70.420">
    <property type="entry name" value="Hydroxymethylglutaryl-CoA reductase, class I/II, NAD/NADP-binding domain"/>
    <property type="match status" value="1"/>
</dbReference>
<feature type="transmembrane region" description="Helical" evidence="9">
    <location>
        <begin position="449"/>
        <end position="474"/>
    </location>
</feature>
<protein>
    <recommendedName>
        <fullName evidence="9">3-hydroxy-3-methylglutaryl coenzyme A reductase</fullName>
        <shortName evidence="9">HMG-CoA reductase</shortName>
        <ecNumber evidence="9">1.1.1.34</ecNumber>
    </recommendedName>
</protein>
<dbReference type="InterPro" id="IPR000731">
    <property type="entry name" value="SSD"/>
</dbReference>
<feature type="compositionally biased region" description="Polar residues" evidence="10">
    <location>
        <begin position="1309"/>
        <end position="1325"/>
    </location>
</feature>
<dbReference type="FunFam" id="1.10.3270.10:FF:000001">
    <property type="entry name" value="3-hydroxy-3-methylglutaryl coenzyme A reductase"/>
    <property type="match status" value="1"/>
</dbReference>
<dbReference type="Proteomes" id="UP001150538">
    <property type="component" value="Unassembled WGS sequence"/>
</dbReference>
<dbReference type="NCBIfam" id="TIGR00533">
    <property type="entry name" value="HMG_CoA_R_NADP"/>
    <property type="match status" value="1"/>
</dbReference>
<gene>
    <name evidence="12" type="primary">HMG1</name>
    <name evidence="12" type="ORF">H4219_000194</name>
</gene>
<evidence type="ECO:0000256" key="7">
    <source>
        <dbReference type="ARBA" id="ARBA00023002"/>
    </source>
</evidence>
<dbReference type="PROSITE" id="PS00318">
    <property type="entry name" value="HMG_COA_REDUCTASE_2"/>
    <property type="match status" value="1"/>
</dbReference>
<dbReference type="GO" id="GO:0005789">
    <property type="term" value="C:endoplasmic reticulum membrane"/>
    <property type="evidence" value="ECO:0007669"/>
    <property type="project" value="UniProtKB-SubCell"/>
</dbReference>
<dbReference type="GO" id="GO:0006696">
    <property type="term" value="P:ergosterol biosynthetic process"/>
    <property type="evidence" value="ECO:0007669"/>
    <property type="project" value="TreeGrafter"/>
</dbReference>
<evidence type="ECO:0000256" key="3">
    <source>
        <dbReference type="ARBA" id="ARBA00022692"/>
    </source>
</evidence>
<accession>A0A9W8DX59</accession>
<dbReference type="InterPro" id="IPR023282">
    <property type="entry name" value="HMG_CoA_Rdtase_N"/>
</dbReference>
<feature type="domain" description="SSD" evidence="11">
    <location>
        <begin position="289"/>
        <end position="474"/>
    </location>
</feature>
<dbReference type="PROSITE" id="PS51257">
    <property type="entry name" value="PROKAR_LIPOPROTEIN"/>
    <property type="match status" value="1"/>
</dbReference>
<dbReference type="PROSITE" id="PS00066">
    <property type="entry name" value="HMG_COA_REDUCTASE_1"/>
    <property type="match status" value="1"/>
</dbReference>
<feature type="compositionally biased region" description="Low complexity" evidence="10">
    <location>
        <begin position="1336"/>
        <end position="1361"/>
    </location>
</feature>
<feature type="region of interest" description="Disordered" evidence="10">
    <location>
        <begin position="666"/>
        <end position="794"/>
    </location>
</feature>
<dbReference type="SUPFAM" id="SSF56542">
    <property type="entry name" value="Substrate-binding domain of HMG-CoA reductase"/>
    <property type="match status" value="1"/>
</dbReference>
<feature type="compositionally biased region" description="Polar residues" evidence="10">
    <location>
        <begin position="721"/>
        <end position="730"/>
    </location>
</feature>
<dbReference type="GO" id="GO:0015936">
    <property type="term" value="P:coenzyme A metabolic process"/>
    <property type="evidence" value="ECO:0007669"/>
    <property type="project" value="InterPro"/>
</dbReference>
<dbReference type="EMBL" id="JANBPU010000001">
    <property type="protein sequence ID" value="KAJ1922332.1"/>
    <property type="molecule type" value="Genomic_DNA"/>
</dbReference>
<evidence type="ECO:0000256" key="4">
    <source>
        <dbReference type="ARBA" id="ARBA00022824"/>
    </source>
</evidence>
<dbReference type="GO" id="GO:0008299">
    <property type="term" value="P:isoprenoid biosynthetic process"/>
    <property type="evidence" value="ECO:0007669"/>
    <property type="project" value="InterPro"/>
</dbReference>
<feature type="compositionally biased region" description="Low complexity" evidence="10">
    <location>
        <begin position="1290"/>
        <end position="1300"/>
    </location>
</feature>
<organism evidence="12 13">
    <name type="scientific">Mycoemilia scoparia</name>
    <dbReference type="NCBI Taxonomy" id="417184"/>
    <lineage>
        <taxon>Eukaryota</taxon>
        <taxon>Fungi</taxon>
        <taxon>Fungi incertae sedis</taxon>
        <taxon>Zoopagomycota</taxon>
        <taxon>Kickxellomycotina</taxon>
        <taxon>Kickxellomycetes</taxon>
        <taxon>Kickxellales</taxon>
        <taxon>Kickxellaceae</taxon>
        <taxon>Mycoemilia</taxon>
    </lineage>
</organism>
<dbReference type="EC" id="1.1.1.34" evidence="9"/>
<keyword evidence="3 9" id="KW-0812">Transmembrane</keyword>
<keyword evidence="13" id="KW-1185">Reference proteome</keyword>
<evidence type="ECO:0000259" key="11">
    <source>
        <dbReference type="PROSITE" id="PS50156"/>
    </source>
</evidence>
<dbReference type="InterPro" id="IPR009029">
    <property type="entry name" value="HMG_CoA_Rdtase_sub-bd_dom_sf"/>
</dbReference>
<feature type="transmembrane region" description="Helical" evidence="9">
    <location>
        <begin position="20"/>
        <end position="41"/>
    </location>
</feature>
<dbReference type="PANTHER" id="PTHR10572">
    <property type="entry name" value="3-HYDROXY-3-METHYLGLUTARYL-COENZYME A REDUCTASE"/>
    <property type="match status" value="1"/>
</dbReference>
<dbReference type="InterPro" id="IPR009023">
    <property type="entry name" value="HMG_CoA_Rdtase_NAD(P)-bd_sf"/>
</dbReference>
<dbReference type="InterPro" id="IPR004554">
    <property type="entry name" value="HMG_CoA_Rdtase_eu_arc"/>
</dbReference>
<dbReference type="Pfam" id="PF12349">
    <property type="entry name" value="Sterol-sensing"/>
    <property type="match status" value="1"/>
</dbReference>
<keyword evidence="6 9" id="KW-1133">Transmembrane helix</keyword>
<sequence length="1361" mass="146298">MFLDLRLANMVSRTATRRPLETIVACVITVVAACCLMWGSIRESDLFITSNTDLPHRPVSYVSEGTSELRPLSSNTRREFSNDALSEYYRVFSVAISDSHAFSSHGVLRAESARLIQKIHREIQSYQIPIQSEEEDDRHQDMVIRLKDVCATAVGKNGVSGSSKRCMALSPIYDESNIASSLPIDEAVNENMVFMMQNPRRGIYGRIMGAKSVVLGYVLNITTPTQTFIANRWEQGITERLEQRLSKARAMGAVERWVADLSTHAWAISVLFKVVWRIHDLIQDANAMQVLFELISYTLTLFTFVNVFTGMRKCGSRITLALCIIISGFCAFAMALFVSHCIGVTINPVLLAEALPLLITCVGFDKALNLTRSVLLEAYRDNNSESQGQGSSSRDNKNSTLLARPPTRVVHQVSAGIDKCKHAILRDYMFEIGVLLTGALTNLRGLREFAIISMLLLTFDCIFLFSFYTAFLTLKVEIIRVRASSNSKKQSQAVFEDTQSSTVVTEYLENGDGFGENTKAMRSLKMAIVCGFAVFHLADIGTPMRSIVFEDKYSGSLTGAANPLYVKNAASAGPIKVLSAGSSNLDGFIIPLLHNIVANVMTTIPYRVDLNVPVKFIINGVDGESGSAYASDHVIFVNMLIAAILVVSMVANIYLFIQKNAYASQSSSSSSTRGSETTKSHSSSAPLKSGYLTMSSNNSSCSSSSSRSSSCNRATGKMPSDPSQIPTAPSTPEPTDFASAIMNNGHGLQKLSSYSDAHTEPNRAKEPVSIEDSALLSPRSGTIHERNVVPSNRAKEQQKQLASSALSALLPRSDSTTDMVMKRQGGTHVLMRNFSTRSLDKEDTSADSNGGSSSDEQEPIRSVDECKNILQSDGSSALSDAEIIQLVKFGVIPAYALEKKLESFERAIRIRRSIISRASETKTLESSLLPYKHYDYTKVHGQCCENVIGYTPIPVGVAGPLRIDGKLYHIPMSTTEGALVASISRGCKAITLGGGASTALLKDGMSRGPCVQMPSAMDAADLKVWLDGYDGFTTVKESFESTSRFAKLRTLKAAVAGRLVFVRFVTFTGDAMGMNMISKGCERALGTICDIFPQAKVVSVSANYCTDKKPAAINWIEGRGKSVVTEAIIPGHVVKTVLKTTVQALCSLNLNKNLIGSAMAGSIGGFNAHAANTLTAIFLATGQDPAQNVESSQCMTLMEPCNEDDCDLRISCTMPCIEVGTIGGGTALYPQAACLDMLGCRGPHPDEPGANARRLARIICATVMAGELSLCAALAAGHLVKSHIALNRAAPSSTTPAPTAGALAKPLDTSATPTSPSVQSKSDSVAISPPPTSNAQPESSSSQSSTESSPTLLSSTSGESS</sequence>
<dbReference type="InterPro" id="IPR002202">
    <property type="entry name" value="HMG_CoA_Rdtase"/>
</dbReference>
<proteinExistence type="inferred from homology"/>
<comment type="catalytic activity">
    <reaction evidence="9">
        <text>(R)-mevalonate + 2 NADP(+) + CoA = (3S)-3-hydroxy-3-methylglutaryl-CoA + 2 NADPH + 2 H(+)</text>
        <dbReference type="Rhea" id="RHEA:15989"/>
        <dbReference type="ChEBI" id="CHEBI:15378"/>
        <dbReference type="ChEBI" id="CHEBI:36464"/>
        <dbReference type="ChEBI" id="CHEBI:43074"/>
        <dbReference type="ChEBI" id="CHEBI:57287"/>
        <dbReference type="ChEBI" id="CHEBI:57783"/>
        <dbReference type="ChEBI" id="CHEBI:58349"/>
        <dbReference type="EC" id="1.1.1.34"/>
    </reaction>
</comment>
<dbReference type="PANTHER" id="PTHR10572:SF24">
    <property type="entry name" value="3-HYDROXY-3-METHYLGLUTARYL-COENZYME A REDUCTASE"/>
    <property type="match status" value="1"/>
</dbReference>
<comment type="caution">
    <text evidence="12">The sequence shown here is derived from an EMBL/GenBank/DDBJ whole genome shotgun (WGS) entry which is preliminary data.</text>
</comment>
<dbReference type="InterPro" id="IPR053958">
    <property type="entry name" value="HMGCR/SNAP/NPC1-like_SSD"/>
</dbReference>
<comment type="similarity">
    <text evidence="2 9">Belongs to the HMG-CoA reductase family.</text>
</comment>
<keyword evidence="4 9" id="KW-0256">Endoplasmic reticulum</keyword>
<dbReference type="GO" id="GO:0004420">
    <property type="term" value="F:hydroxymethylglutaryl-CoA reductase (NADPH) activity"/>
    <property type="evidence" value="ECO:0007669"/>
    <property type="project" value="UniProtKB-EC"/>
</dbReference>
<comment type="pathway">
    <text evidence="9">Metabolic intermediate biosynthesis; (R)-mevalonate biosynthesis; (R)-mevalonate from acetyl-CoA: step 3/3.</text>
</comment>
<feature type="compositionally biased region" description="Basic and acidic residues" evidence="10">
    <location>
        <begin position="757"/>
        <end position="768"/>
    </location>
</feature>
<dbReference type="InterPro" id="IPR023076">
    <property type="entry name" value="HMG_CoA_Rdtase_CS"/>
</dbReference>
<evidence type="ECO:0000256" key="6">
    <source>
        <dbReference type="ARBA" id="ARBA00022989"/>
    </source>
</evidence>